<proteinExistence type="predicted"/>
<name>A0A8J4VLD2_9ROSI</name>
<dbReference type="EMBL" id="JRKL02001919">
    <property type="protein sequence ID" value="KAF3961330.1"/>
    <property type="molecule type" value="Genomic_DNA"/>
</dbReference>
<dbReference type="Proteomes" id="UP000737018">
    <property type="component" value="Unassembled WGS sequence"/>
</dbReference>
<keyword evidence="2" id="KW-1185">Reference proteome</keyword>
<sequence length="137" mass="14514">MFGGFVLEREFLLGNELEVEILKGFFEIGDGFERGVDFIGGQEVEGLGVELFEVGNGGGDAVEVRFELRGVGESGLRELGVDGALGVREAGEERGGGGGRVARSLRCASCGGLGLGVRLRLRVLFLRFPLSCVCVCE</sequence>
<evidence type="ECO:0000313" key="2">
    <source>
        <dbReference type="Proteomes" id="UP000737018"/>
    </source>
</evidence>
<protein>
    <submittedName>
        <fullName evidence="1">Uncharacterized protein</fullName>
    </submittedName>
</protein>
<comment type="caution">
    <text evidence="1">The sequence shown here is derived from an EMBL/GenBank/DDBJ whole genome shotgun (WGS) entry which is preliminary data.</text>
</comment>
<evidence type="ECO:0000313" key="1">
    <source>
        <dbReference type="EMBL" id="KAF3961330.1"/>
    </source>
</evidence>
<reference evidence="1" key="1">
    <citation type="submission" date="2020-03" db="EMBL/GenBank/DDBJ databases">
        <title>Castanea mollissima Vanexum genome sequencing.</title>
        <authorList>
            <person name="Staton M."/>
        </authorList>
    </citation>
    <scope>NUCLEOTIDE SEQUENCE</scope>
    <source>
        <tissue evidence="1">Leaf</tissue>
    </source>
</reference>
<organism evidence="1 2">
    <name type="scientific">Castanea mollissima</name>
    <name type="common">Chinese chestnut</name>
    <dbReference type="NCBI Taxonomy" id="60419"/>
    <lineage>
        <taxon>Eukaryota</taxon>
        <taxon>Viridiplantae</taxon>
        <taxon>Streptophyta</taxon>
        <taxon>Embryophyta</taxon>
        <taxon>Tracheophyta</taxon>
        <taxon>Spermatophyta</taxon>
        <taxon>Magnoliopsida</taxon>
        <taxon>eudicotyledons</taxon>
        <taxon>Gunneridae</taxon>
        <taxon>Pentapetalae</taxon>
        <taxon>rosids</taxon>
        <taxon>fabids</taxon>
        <taxon>Fagales</taxon>
        <taxon>Fagaceae</taxon>
        <taxon>Castanea</taxon>
    </lineage>
</organism>
<dbReference type="AlphaFoldDB" id="A0A8J4VLD2"/>
<accession>A0A8J4VLD2</accession>
<gene>
    <name evidence="1" type="ORF">CMV_014040</name>
</gene>